<dbReference type="AlphaFoldDB" id="A0A938XY01"/>
<dbReference type="PANTHER" id="PTHR43233:SF1">
    <property type="entry name" value="FAMILY N-ACETYLTRANSFERASE, PUTATIVE (AFU_ORTHOLOGUE AFUA_6G03350)-RELATED"/>
    <property type="match status" value="1"/>
</dbReference>
<dbReference type="Proteomes" id="UP000717624">
    <property type="component" value="Unassembled WGS sequence"/>
</dbReference>
<gene>
    <name evidence="2" type="ORF">JOD01_001532</name>
</gene>
<accession>A0A938XY01</accession>
<organism evidence="2 3">
    <name type="scientific">Brevibacillus fulvus</name>
    <dbReference type="NCBI Taxonomy" id="1125967"/>
    <lineage>
        <taxon>Bacteria</taxon>
        <taxon>Bacillati</taxon>
        <taxon>Bacillota</taxon>
        <taxon>Bacilli</taxon>
        <taxon>Bacillales</taxon>
        <taxon>Paenibacillaceae</taxon>
        <taxon>Brevibacillus</taxon>
    </lineage>
</organism>
<dbReference type="InterPro" id="IPR053144">
    <property type="entry name" value="Acetyltransferase_Butenolide"/>
</dbReference>
<proteinExistence type="predicted"/>
<evidence type="ECO:0000313" key="3">
    <source>
        <dbReference type="Proteomes" id="UP000717624"/>
    </source>
</evidence>
<dbReference type="CDD" id="cd04301">
    <property type="entry name" value="NAT_SF"/>
    <property type="match status" value="1"/>
</dbReference>
<evidence type="ECO:0000259" key="1">
    <source>
        <dbReference type="Pfam" id="PF13508"/>
    </source>
</evidence>
<feature type="domain" description="N-acetyltransferase" evidence="1">
    <location>
        <begin position="72"/>
        <end position="140"/>
    </location>
</feature>
<dbReference type="Gene3D" id="3.40.630.30">
    <property type="match status" value="1"/>
</dbReference>
<dbReference type="GO" id="GO:0016747">
    <property type="term" value="F:acyltransferase activity, transferring groups other than amino-acyl groups"/>
    <property type="evidence" value="ECO:0007669"/>
    <property type="project" value="InterPro"/>
</dbReference>
<dbReference type="SUPFAM" id="SSF55729">
    <property type="entry name" value="Acyl-CoA N-acyltransferases (Nat)"/>
    <property type="match status" value="1"/>
</dbReference>
<dbReference type="Pfam" id="PF13508">
    <property type="entry name" value="Acetyltransf_7"/>
    <property type="match status" value="1"/>
</dbReference>
<dbReference type="RefSeq" id="WP_204517648.1">
    <property type="nucleotide sequence ID" value="NZ_BAABIN010000007.1"/>
</dbReference>
<dbReference type="InterPro" id="IPR000182">
    <property type="entry name" value="GNAT_dom"/>
</dbReference>
<comment type="caution">
    <text evidence="2">The sequence shown here is derived from an EMBL/GenBank/DDBJ whole genome shotgun (WGS) entry which is preliminary data.</text>
</comment>
<name>A0A938XY01_9BACL</name>
<dbReference type="InterPro" id="IPR016181">
    <property type="entry name" value="Acyl_CoA_acyltransferase"/>
</dbReference>
<protein>
    <submittedName>
        <fullName evidence="2">Acetyltransferase</fullName>
    </submittedName>
</protein>
<sequence>MAEQDQQIWSRPDGYTITTDKNCLNIDTIHHFLSTQSYWAKDIARELVEKLVQTSTICYGIYNGNPYTNSQAEQVGFARVVSDLVRFSWLGDVFVVPAHRGRGLSKWMVGLIVEHPLLKGTSFNLTTADAHQLYAQYGFELVDQPENRMHRQLDWPTIYQAHGLAATPNNHNE</sequence>
<keyword evidence="3" id="KW-1185">Reference proteome</keyword>
<dbReference type="EMBL" id="JAFBEB010000004">
    <property type="protein sequence ID" value="MBM7589931.1"/>
    <property type="molecule type" value="Genomic_DNA"/>
</dbReference>
<dbReference type="PANTHER" id="PTHR43233">
    <property type="entry name" value="FAMILY N-ACETYLTRANSFERASE, PUTATIVE (AFU_ORTHOLOGUE AFUA_6G03350)-RELATED"/>
    <property type="match status" value="1"/>
</dbReference>
<evidence type="ECO:0000313" key="2">
    <source>
        <dbReference type="EMBL" id="MBM7589931.1"/>
    </source>
</evidence>
<reference evidence="2" key="1">
    <citation type="submission" date="2021-01" db="EMBL/GenBank/DDBJ databases">
        <title>Genomic Encyclopedia of Type Strains, Phase IV (KMG-IV): sequencing the most valuable type-strain genomes for metagenomic binning, comparative biology and taxonomic classification.</title>
        <authorList>
            <person name="Goeker M."/>
        </authorList>
    </citation>
    <scope>NUCLEOTIDE SEQUENCE</scope>
    <source>
        <strain evidence="2">DSM 25523</strain>
    </source>
</reference>